<evidence type="ECO:0000256" key="1">
    <source>
        <dbReference type="ARBA" id="ARBA00022821"/>
    </source>
</evidence>
<comment type="caution">
    <text evidence="3">The sequence shown here is derived from an EMBL/GenBank/DDBJ whole genome shotgun (WGS) entry which is preliminary data.</text>
</comment>
<dbReference type="SUPFAM" id="SSF52058">
    <property type="entry name" value="L domain-like"/>
    <property type="match status" value="1"/>
</dbReference>
<dbReference type="Pfam" id="PF23247">
    <property type="entry name" value="LRR_RPS2"/>
    <property type="match status" value="5"/>
</dbReference>
<feature type="domain" description="Disease resistance protein At4g27190-like leucine-rich repeats" evidence="2">
    <location>
        <begin position="353"/>
        <end position="454"/>
    </location>
</feature>
<keyword evidence="1" id="KW-0611">Plant defense</keyword>
<organism evidence="3 4">
    <name type="scientific">Corchorus olitorius</name>
    <dbReference type="NCBI Taxonomy" id="93759"/>
    <lineage>
        <taxon>Eukaryota</taxon>
        <taxon>Viridiplantae</taxon>
        <taxon>Streptophyta</taxon>
        <taxon>Embryophyta</taxon>
        <taxon>Tracheophyta</taxon>
        <taxon>Spermatophyta</taxon>
        <taxon>Magnoliopsida</taxon>
        <taxon>eudicotyledons</taxon>
        <taxon>Gunneridae</taxon>
        <taxon>Pentapetalae</taxon>
        <taxon>rosids</taxon>
        <taxon>malvids</taxon>
        <taxon>Malvales</taxon>
        <taxon>Malvaceae</taxon>
        <taxon>Grewioideae</taxon>
        <taxon>Apeibeae</taxon>
        <taxon>Corchorus</taxon>
    </lineage>
</organism>
<evidence type="ECO:0000313" key="3">
    <source>
        <dbReference type="EMBL" id="OMO62926.1"/>
    </source>
</evidence>
<evidence type="ECO:0000259" key="2">
    <source>
        <dbReference type="Pfam" id="PF23247"/>
    </source>
</evidence>
<dbReference type="PANTHER" id="PTHR33463">
    <property type="entry name" value="NB-ARC DOMAIN-CONTAINING PROTEIN-RELATED"/>
    <property type="match status" value="1"/>
</dbReference>
<feature type="domain" description="Disease resistance protein At4g27190-like leucine-rich repeats" evidence="2">
    <location>
        <begin position="665"/>
        <end position="813"/>
    </location>
</feature>
<dbReference type="Proteomes" id="UP000187203">
    <property type="component" value="Unassembled WGS sequence"/>
</dbReference>
<evidence type="ECO:0000313" key="4">
    <source>
        <dbReference type="Proteomes" id="UP000187203"/>
    </source>
</evidence>
<dbReference type="InterPro" id="IPR050905">
    <property type="entry name" value="Plant_NBS-LRR"/>
</dbReference>
<dbReference type="AlphaFoldDB" id="A0A1R3GY32"/>
<reference evidence="4" key="1">
    <citation type="submission" date="2013-09" db="EMBL/GenBank/DDBJ databases">
        <title>Corchorus olitorius genome sequencing.</title>
        <authorList>
            <person name="Alam M."/>
            <person name="Haque M.S."/>
            <person name="Islam M.S."/>
            <person name="Emdad E.M."/>
            <person name="Islam M.M."/>
            <person name="Ahmed B."/>
            <person name="Halim A."/>
            <person name="Hossen Q.M.M."/>
            <person name="Hossain M.Z."/>
            <person name="Ahmed R."/>
            <person name="Khan M.M."/>
            <person name="Islam R."/>
            <person name="Rashid M.M."/>
            <person name="Khan S.A."/>
            <person name="Rahman M.S."/>
            <person name="Alam M."/>
            <person name="Yahiya A.S."/>
            <person name="Khan M.S."/>
            <person name="Azam M.S."/>
            <person name="Haque T."/>
            <person name="Lashkar M.Z.H."/>
            <person name="Akhand A.I."/>
            <person name="Morshed G."/>
            <person name="Roy S."/>
            <person name="Uddin K.S."/>
            <person name="Rabeya T."/>
            <person name="Hossain A.S."/>
            <person name="Chowdhury A."/>
            <person name="Snigdha A.R."/>
            <person name="Mortoza M.S."/>
            <person name="Matin S.A."/>
            <person name="Hoque S.M.E."/>
            <person name="Islam M.K."/>
            <person name="Roy D.K."/>
            <person name="Haider R."/>
            <person name="Moosa M.M."/>
            <person name="Elias S.M."/>
            <person name="Hasan A.M."/>
            <person name="Jahan S."/>
            <person name="Shafiuddin M."/>
            <person name="Mahmood N."/>
            <person name="Shommy N.S."/>
        </authorList>
    </citation>
    <scope>NUCLEOTIDE SEQUENCE [LARGE SCALE GENOMIC DNA]</scope>
    <source>
        <strain evidence="4">cv. O-4</strain>
    </source>
</reference>
<dbReference type="STRING" id="93759.A0A1R3GY32"/>
<dbReference type="InterPro" id="IPR032675">
    <property type="entry name" value="LRR_dom_sf"/>
</dbReference>
<dbReference type="SUPFAM" id="SSF52047">
    <property type="entry name" value="RNI-like"/>
    <property type="match status" value="1"/>
</dbReference>
<gene>
    <name evidence="3" type="ORF">COLO4_32819</name>
</gene>
<sequence length="894" mass="102326">MASSLAQLQKLEIKRCNNLGAVVMEEEETTTTDDKVIIFPLLKSMIIEDCPNLTSFYWGISSPSLIEFSRDGDKLAATIGDGTESANGDIHILPPFFCHKCERLLNVFPLDMVGRLEKLEELRIHNCDSLEEIFEAQCCSTIESHVSESSVSFVFPKLTYLGLSMLPKLKCFYSRKHTTEWPSLKKIWVYGCDNLETFASDQSLNLGDSTNIPQPLFWVNEATFPNLEELELKWNDIMKEIWHGQLEAKFFCKLKVVKLIKFIPQSHALPHCFFQSLPNLEKLVVNDAPFNPIFQCEGYKSETLQLSELMLSKLPELTHIWKEDYCESFCNLRSVEVRGCGKLKKLMPSSMLFASLTTLEVSGCDGLMNLISCSTAKSLTQLTKMIVTDCKMIVEIIACQGDNEVKGGNIVFSRLSFLKLSCLLNLKGFCSGDHINIEFPALDNLIVNGCPRMEIFCQGELSTPKLQQVQLADEENMQWEGNLTIKQMFEEKVGYSGLKHLKFSEFLVLLNIWNRNPQEIWRFKNLEHLEVCDSNDLKCIFNLAIASSLCRLQQLEIKRCNNLEVVIEEEEATTTRDDKTIIFPLLKSIIVEACPDLRSFYGGRASPVEFPSLAKFEVSHCPNMTTFISAFSRDEDKLATIGDATEGNNDLITSFFCYEVVFPELEKMTISHLRNLRRIWYDQLHMDSFCKLKVLKVEYCDQLLNIFPSPILRAFQRLETLQVTDCGSLEQVFEIKETCVIATIQMQLKNLTLYRLPKLEHVWNFMDSHANTSISFQSLQDVDVEECWSLKSVFPFSIAKSSLQHLQSLDVMESGVEQIIVSKNSEGSEEESTRFEFNRLSLLSLWNLPDLKCFYPGTHTTTWPSLKKLWKWVCEKKIKIFGELNDAKSQIQQR</sequence>
<dbReference type="OrthoDB" id="996339at2759"/>
<dbReference type="Gene3D" id="3.80.10.10">
    <property type="entry name" value="Ribonuclease Inhibitor"/>
    <property type="match status" value="4"/>
</dbReference>
<proteinExistence type="predicted"/>
<accession>A0A1R3GY32</accession>
<dbReference type="InterPro" id="IPR057135">
    <property type="entry name" value="At4g27190-like_LRR"/>
</dbReference>
<protein>
    <submittedName>
        <fullName evidence="3">Cc-nbs-lrr resistance protein</fullName>
    </submittedName>
</protein>
<dbReference type="PANTHER" id="PTHR33463:SF209">
    <property type="entry name" value="DISEASE RESISTANCE PROTEIN RPS2-LIKE"/>
    <property type="match status" value="1"/>
</dbReference>
<name>A0A1R3GY32_9ROSI</name>
<feature type="domain" description="Disease resistance protein At4g27190-like leucine-rich repeats" evidence="2">
    <location>
        <begin position="99"/>
        <end position="197"/>
    </location>
</feature>
<feature type="domain" description="Disease resistance protein At4g27190-like leucine-rich repeats" evidence="2">
    <location>
        <begin position="226"/>
        <end position="351"/>
    </location>
</feature>
<keyword evidence="4" id="KW-1185">Reference proteome</keyword>
<dbReference type="EMBL" id="AWUE01021235">
    <property type="protein sequence ID" value="OMO62926.1"/>
    <property type="molecule type" value="Genomic_DNA"/>
</dbReference>
<feature type="domain" description="Disease resistance protein At4g27190-like leucine-rich repeats" evidence="2">
    <location>
        <begin position="487"/>
        <end position="561"/>
    </location>
</feature>